<dbReference type="SMART" id="SM01332">
    <property type="entry name" value="Cyclin_C"/>
    <property type="match status" value="1"/>
</dbReference>
<evidence type="ECO:0000259" key="8">
    <source>
        <dbReference type="SMART" id="SM00385"/>
    </source>
</evidence>
<keyword evidence="3" id="KW-0132">Cell division</keyword>
<keyword evidence="5" id="KW-0131">Cell cycle</keyword>
<dbReference type="CDD" id="cd20544">
    <property type="entry name" value="CYCLIN_AtCycD-like_rpt2"/>
    <property type="match status" value="1"/>
</dbReference>
<dbReference type="FunFam" id="1.10.472.10:FF:000040">
    <property type="entry name" value="D6-type cyclin"/>
    <property type="match status" value="1"/>
</dbReference>
<dbReference type="SUPFAM" id="SSF47954">
    <property type="entry name" value="Cyclin-like"/>
    <property type="match status" value="2"/>
</dbReference>
<dbReference type="GO" id="GO:0051301">
    <property type="term" value="P:cell division"/>
    <property type="evidence" value="ECO:0007669"/>
    <property type="project" value="UniProtKB-KW"/>
</dbReference>
<evidence type="ECO:0000313" key="11">
    <source>
        <dbReference type="Proteomes" id="UP000796880"/>
    </source>
</evidence>
<feature type="domain" description="Cyclin C-terminal" evidence="9">
    <location>
        <begin position="184"/>
        <end position="312"/>
    </location>
</feature>
<evidence type="ECO:0000256" key="4">
    <source>
        <dbReference type="ARBA" id="ARBA00023127"/>
    </source>
</evidence>
<comment type="caution">
    <text evidence="10">The sequence shown here is derived from an EMBL/GenBank/DDBJ whole genome shotgun (WGS) entry which is preliminary data.</text>
</comment>
<dbReference type="Pfam" id="PF02984">
    <property type="entry name" value="Cyclin_C"/>
    <property type="match status" value="1"/>
</dbReference>
<dbReference type="SMART" id="SM00385">
    <property type="entry name" value="CYCLIN"/>
    <property type="match status" value="1"/>
</dbReference>
<sequence>MSVSHDFPDLYCDEAADDVVSSDANTTEHGWFRGSFDSLSADDDQESSIVVAFDSEIDQILDFSDLKRRFCDTAFGAVTTARLEVVNWMLKVHSYFQFRPETAYLSVNYLDRFLLSHTLPQGKGWPMQLLSVACLALAAKMEEISVPFLLDLQIMEPRFLFKPKTVQRMELMVLAILKWRLRPITPFDFLHYFVAKLSCFGLQYEHNNDHVSSQASDVILSTCRVLDFLDFPPSTIAAASVLCVITDQYVDDQLIGCFHQRVSRERLRKCYDLMKQKMCQFPHTRSRKQLLQAVPSPVGIPNGDAIAGSCNAPKVWCEKDWKSRQGSLLNSQAHWQLLAFEVRSLSVNVEHEGPLYISLGPTKMAVQIQKHGTRALASPKI</sequence>
<dbReference type="Pfam" id="PF00134">
    <property type="entry name" value="Cyclin_N"/>
    <property type="match status" value="1"/>
</dbReference>
<dbReference type="Proteomes" id="UP000796880">
    <property type="component" value="Unassembled WGS sequence"/>
</dbReference>
<evidence type="ECO:0000256" key="2">
    <source>
        <dbReference type="ARBA" id="ARBA00011177"/>
    </source>
</evidence>
<dbReference type="Gene3D" id="1.10.472.10">
    <property type="entry name" value="Cyclin-like"/>
    <property type="match status" value="2"/>
</dbReference>
<keyword evidence="4 7" id="KW-0195">Cyclin</keyword>
<dbReference type="InterPro" id="IPR013763">
    <property type="entry name" value="Cyclin-like_dom"/>
</dbReference>
<dbReference type="AlphaFoldDB" id="A0A8K0E1I3"/>
<dbReference type="PANTHER" id="PTHR10177">
    <property type="entry name" value="CYCLINS"/>
    <property type="match status" value="1"/>
</dbReference>
<dbReference type="PROSITE" id="PS00292">
    <property type="entry name" value="CYCLINS"/>
    <property type="match status" value="1"/>
</dbReference>
<gene>
    <name evidence="10" type="ORF">FNV43_RR17348</name>
</gene>
<protein>
    <recommendedName>
        <fullName evidence="6">B-like cyclin</fullName>
    </recommendedName>
</protein>
<dbReference type="InterPro" id="IPR036915">
    <property type="entry name" value="Cyclin-like_sf"/>
</dbReference>
<evidence type="ECO:0000256" key="5">
    <source>
        <dbReference type="ARBA" id="ARBA00023306"/>
    </source>
</evidence>
<dbReference type="OrthoDB" id="5590282at2759"/>
<evidence type="ECO:0000259" key="9">
    <source>
        <dbReference type="SMART" id="SM01332"/>
    </source>
</evidence>
<feature type="domain" description="Cyclin-like" evidence="8">
    <location>
        <begin position="87"/>
        <end position="175"/>
    </location>
</feature>
<dbReference type="InterPro" id="IPR039361">
    <property type="entry name" value="Cyclin"/>
</dbReference>
<dbReference type="EMBL" id="VOIH02000008">
    <property type="protein sequence ID" value="KAF3439073.1"/>
    <property type="molecule type" value="Genomic_DNA"/>
</dbReference>
<comment type="similarity">
    <text evidence="1">Belongs to the cyclin family. Cyclin D subfamily.</text>
</comment>
<dbReference type="CDD" id="cd20543">
    <property type="entry name" value="CYCLIN_AtCycD-like_rpt1"/>
    <property type="match status" value="1"/>
</dbReference>
<evidence type="ECO:0000256" key="7">
    <source>
        <dbReference type="RuleBase" id="RU000383"/>
    </source>
</evidence>
<accession>A0A8K0E1I3</accession>
<keyword evidence="11" id="KW-1185">Reference proteome</keyword>
<evidence type="ECO:0000313" key="10">
    <source>
        <dbReference type="EMBL" id="KAF3439073.1"/>
    </source>
</evidence>
<dbReference type="InterPro" id="IPR006671">
    <property type="entry name" value="Cyclin_N"/>
</dbReference>
<reference evidence="10" key="1">
    <citation type="submission" date="2020-03" db="EMBL/GenBank/DDBJ databases">
        <title>A high-quality chromosome-level genome assembly of a woody plant with both climbing and erect habits, Rhamnella rubrinervis.</title>
        <authorList>
            <person name="Lu Z."/>
            <person name="Yang Y."/>
            <person name="Zhu X."/>
            <person name="Sun Y."/>
        </authorList>
    </citation>
    <scope>NUCLEOTIDE SEQUENCE</scope>
    <source>
        <strain evidence="10">BYM</strain>
        <tissue evidence="10">Leaf</tissue>
    </source>
</reference>
<proteinExistence type="inferred from homology"/>
<evidence type="ECO:0000256" key="6">
    <source>
        <dbReference type="ARBA" id="ARBA00032263"/>
    </source>
</evidence>
<evidence type="ECO:0000256" key="3">
    <source>
        <dbReference type="ARBA" id="ARBA00022618"/>
    </source>
</evidence>
<comment type="subunit">
    <text evidence="2">Interacts with the CDC2 protein kinase to form a serine/threonine kinase holoenzyme complex also known as maturation promoting factor (MPF). The cyclin subunit imparts substrate specificity to the complex.</text>
</comment>
<name>A0A8K0E1I3_9ROSA</name>
<dbReference type="InterPro" id="IPR004367">
    <property type="entry name" value="Cyclin_C-dom"/>
</dbReference>
<evidence type="ECO:0000256" key="1">
    <source>
        <dbReference type="ARBA" id="ARBA00009065"/>
    </source>
</evidence>
<dbReference type="FunFam" id="1.10.472.10:FF:000060">
    <property type="entry name" value="D6-type cyclin"/>
    <property type="match status" value="1"/>
</dbReference>
<dbReference type="InterPro" id="IPR048258">
    <property type="entry name" value="Cyclins_cyclin-box"/>
</dbReference>
<organism evidence="10 11">
    <name type="scientific">Rhamnella rubrinervis</name>
    <dbReference type="NCBI Taxonomy" id="2594499"/>
    <lineage>
        <taxon>Eukaryota</taxon>
        <taxon>Viridiplantae</taxon>
        <taxon>Streptophyta</taxon>
        <taxon>Embryophyta</taxon>
        <taxon>Tracheophyta</taxon>
        <taxon>Spermatophyta</taxon>
        <taxon>Magnoliopsida</taxon>
        <taxon>eudicotyledons</taxon>
        <taxon>Gunneridae</taxon>
        <taxon>Pentapetalae</taxon>
        <taxon>rosids</taxon>
        <taxon>fabids</taxon>
        <taxon>Rosales</taxon>
        <taxon>Rhamnaceae</taxon>
        <taxon>rhamnoid group</taxon>
        <taxon>Rhamneae</taxon>
        <taxon>Rhamnella</taxon>
    </lineage>
</organism>